<comment type="caution">
    <text evidence="1">The sequence shown here is derived from an EMBL/GenBank/DDBJ whole genome shotgun (WGS) entry which is preliminary data.</text>
</comment>
<dbReference type="AlphaFoldDB" id="A0A2N8K9R2"/>
<dbReference type="Proteomes" id="UP000235994">
    <property type="component" value="Unassembled WGS sequence"/>
</dbReference>
<proteinExistence type="predicted"/>
<dbReference type="RefSeq" id="WP_102775904.1">
    <property type="nucleotide sequence ID" value="NZ_POQS01000010.1"/>
</dbReference>
<evidence type="ECO:0000313" key="1">
    <source>
        <dbReference type="EMBL" id="PND30192.1"/>
    </source>
</evidence>
<organism evidence="1 2">
    <name type="scientific">Achromobacter pulmonis</name>
    <dbReference type="NCBI Taxonomy" id="1389932"/>
    <lineage>
        <taxon>Bacteria</taxon>
        <taxon>Pseudomonadati</taxon>
        <taxon>Pseudomonadota</taxon>
        <taxon>Betaproteobacteria</taxon>
        <taxon>Burkholderiales</taxon>
        <taxon>Alcaligenaceae</taxon>
        <taxon>Achromobacter</taxon>
    </lineage>
</organism>
<protein>
    <submittedName>
        <fullName evidence="1">Uncharacterized protein</fullName>
    </submittedName>
</protein>
<gene>
    <name evidence="1" type="ORF">C1I89_29950</name>
</gene>
<sequence length="166" mass="18356">MTTYLTAMASALAMRDLCQRQIDKHRPLDSLILNAVVERVMRDTAALLPCADDVFQGIAQAIQAQSHCTEADAFAQALHLLDPSRSFAYTRWRHGGWYVSGVRYPSGACGCVSSNYPDKKWRIVCDGRRQDLNAPGDVTFRSREEAARAEQVLALEAWAAAVRSPA</sequence>
<dbReference type="EMBL" id="POQS01000010">
    <property type="protein sequence ID" value="PND30192.1"/>
    <property type="molecule type" value="Genomic_DNA"/>
</dbReference>
<name>A0A2N8K9R2_9BURK</name>
<reference evidence="1 2" key="1">
    <citation type="submission" date="2018-01" db="EMBL/GenBank/DDBJ databases">
        <title>The draft genome of an aniline degradation strain ANB-1.</title>
        <authorList>
            <person name="Zhang L."/>
            <person name="Jiang J."/>
        </authorList>
    </citation>
    <scope>NUCLEOTIDE SEQUENCE [LARGE SCALE GENOMIC DNA]</scope>
    <source>
        <strain evidence="1 2">ANB-1</strain>
    </source>
</reference>
<keyword evidence="2" id="KW-1185">Reference proteome</keyword>
<accession>A0A2N8K9R2</accession>
<evidence type="ECO:0000313" key="2">
    <source>
        <dbReference type="Proteomes" id="UP000235994"/>
    </source>
</evidence>